<dbReference type="NCBIfam" id="NF004846">
    <property type="entry name" value="PRK06197.1"/>
    <property type="match status" value="1"/>
</dbReference>
<gene>
    <name evidence="2" type="ORF">P5673_013032</name>
</gene>
<dbReference type="AlphaFoldDB" id="A0AAD9QL95"/>
<dbReference type="InterPro" id="IPR002347">
    <property type="entry name" value="SDR_fam"/>
</dbReference>
<keyword evidence="3" id="KW-1185">Reference proteome</keyword>
<accession>A0AAD9QL95</accession>
<dbReference type="PANTHER" id="PTHR43157">
    <property type="entry name" value="PHOSPHATIDYLINOSITOL-GLYCAN BIOSYNTHESIS CLASS F PROTEIN-RELATED"/>
    <property type="match status" value="1"/>
</dbReference>
<protein>
    <submittedName>
        <fullName evidence="2">Dehydrogenase/reductase SDR family member on chromosome X</fullName>
    </submittedName>
</protein>
<dbReference type="EMBL" id="JARQWQ010000025">
    <property type="protein sequence ID" value="KAK2563347.1"/>
    <property type="molecule type" value="Genomic_DNA"/>
</dbReference>
<dbReference type="PANTHER" id="PTHR43157:SF31">
    <property type="entry name" value="PHOSPHATIDYLINOSITOL-GLYCAN BIOSYNTHESIS CLASS F PROTEIN"/>
    <property type="match status" value="1"/>
</dbReference>
<dbReference type="InterPro" id="IPR036291">
    <property type="entry name" value="NAD(P)-bd_dom_sf"/>
</dbReference>
<reference evidence="2" key="2">
    <citation type="journal article" date="2023" name="Science">
        <title>Genomic signatures of disease resistance in endangered staghorn corals.</title>
        <authorList>
            <person name="Vollmer S.V."/>
            <person name="Selwyn J.D."/>
            <person name="Despard B.A."/>
            <person name="Roesel C.L."/>
        </authorList>
    </citation>
    <scope>NUCLEOTIDE SEQUENCE</scope>
    <source>
        <strain evidence="2">K2</strain>
    </source>
</reference>
<sequence>MALASLSYLVNGGKEALTQFLTKHNSLEEIPNCDGQVAIITGGNRGIGLETVKGLCKAHVTVIIACRDGNSAEKAIKEVKEEFPDAKVDLMKLDLGSLKSVQTFAKNFKEKELPLHILINNAGIMHPPYGTTEDGFELQLGINHLGHFALTNLLLDELIKSGSQERCSRIITLSSGLHLQGTMNFDDLNSKEYYSPFEAYNQSKLANVLFSYELNRRLKEKNCPVTSNAVHPGIVNTDLFQGLPWFLRIPQDALAYVLFKTPKQGADNSLYVALSPEIEGLGGLYFVNSRPSQSNEESYREDVQKKLWKISCELTGIPE</sequence>
<proteinExistence type="predicted"/>
<reference evidence="2" key="1">
    <citation type="journal article" date="2023" name="G3 (Bethesda)">
        <title>Whole genome assembly and annotation of the endangered Caribbean coral Acropora cervicornis.</title>
        <authorList>
            <person name="Selwyn J.D."/>
            <person name="Vollmer S.V."/>
        </authorList>
    </citation>
    <scope>NUCLEOTIDE SEQUENCE</scope>
    <source>
        <strain evidence="2">K2</strain>
    </source>
</reference>
<dbReference type="Proteomes" id="UP001249851">
    <property type="component" value="Unassembled WGS sequence"/>
</dbReference>
<dbReference type="Pfam" id="PF00106">
    <property type="entry name" value="adh_short"/>
    <property type="match status" value="1"/>
</dbReference>
<dbReference type="GO" id="GO:0016491">
    <property type="term" value="F:oxidoreductase activity"/>
    <property type="evidence" value="ECO:0007669"/>
    <property type="project" value="UniProtKB-KW"/>
</dbReference>
<evidence type="ECO:0000313" key="3">
    <source>
        <dbReference type="Proteomes" id="UP001249851"/>
    </source>
</evidence>
<dbReference type="PRINTS" id="PR00081">
    <property type="entry name" value="GDHRDH"/>
</dbReference>
<dbReference type="Gene3D" id="3.40.50.720">
    <property type="entry name" value="NAD(P)-binding Rossmann-like Domain"/>
    <property type="match status" value="1"/>
</dbReference>
<keyword evidence="1" id="KW-0560">Oxidoreductase</keyword>
<name>A0AAD9QL95_ACRCE</name>
<dbReference type="CDD" id="cd05327">
    <property type="entry name" value="retinol-DH_like_SDR_c_like"/>
    <property type="match status" value="1"/>
</dbReference>
<evidence type="ECO:0000256" key="1">
    <source>
        <dbReference type="ARBA" id="ARBA00023002"/>
    </source>
</evidence>
<comment type="caution">
    <text evidence="2">The sequence shown here is derived from an EMBL/GenBank/DDBJ whole genome shotgun (WGS) entry which is preliminary data.</text>
</comment>
<evidence type="ECO:0000313" key="2">
    <source>
        <dbReference type="EMBL" id="KAK2563347.1"/>
    </source>
</evidence>
<organism evidence="2 3">
    <name type="scientific">Acropora cervicornis</name>
    <name type="common">Staghorn coral</name>
    <dbReference type="NCBI Taxonomy" id="6130"/>
    <lineage>
        <taxon>Eukaryota</taxon>
        <taxon>Metazoa</taxon>
        <taxon>Cnidaria</taxon>
        <taxon>Anthozoa</taxon>
        <taxon>Hexacorallia</taxon>
        <taxon>Scleractinia</taxon>
        <taxon>Astrocoeniina</taxon>
        <taxon>Acroporidae</taxon>
        <taxon>Acropora</taxon>
    </lineage>
</organism>
<dbReference type="SUPFAM" id="SSF51735">
    <property type="entry name" value="NAD(P)-binding Rossmann-fold domains"/>
    <property type="match status" value="1"/>
</dbReference>